<sequence>MRKQFKGKYSKLAQVSRNSLVFVEYFQNAINEKIEKVKKNKTPHSIEDMNRLITCSQKIQRLAEQANVTLTNLENPLMSLIE</sequence>
<gene>
    <name evidence="1" type="ORF">METZ01_LOCUS9184</name>
</gene>
<accession>A0A381NP76</accession>
<organism evidence="1">
    <name type="scientific">marine metagenome</name>
    <dbReference type="NCBI Taxonomy" id="408172"/>
    <lineage>
        <taxon>unclassified sequences</taxon>
        <taxon>metagenomes</taxon>
        <taxon>ecological metagenomes</taxon>
    </lineage>
</organism>
<protein>
    <submittedName>
        <fullName evidence="1">Uncharacterized protein</fullName>
    </submittedName>
</protein>
<reference evidence="1" key="1">
    <citation type="submission" date="2018-05" db="EMBL/GenBank/DDBJ databases">
        <authorList>
            <person name="Lanie J.A."/>
            <person name="Ng W.-L."/>
            <person name="Kazmierczak K.M."/>
            <person name="Andrzejewski T.M."/>
            <person name="Davidsen T.M."/>
            <person name="Wayne K.J."/>
            <person name="Tettelin H."/>
            <person name="Glass J.I."/>
            <person name="Rusch D."/>
            <person name="Podicherti R."/>
            <person name="Tsui H.-C.T."/>
            <person name="Winkler M.E."/>
        </authorList>
    </citation>
    <scope>NUCLEOTIDE SEQUENCE</scope>
</reference>
<name>A0A381NP76_9ZZZZ</name>
<proteinExistence type="predicted"/>
<dbReference type="EMBL" id="UINC01000495">
    <property type="protein sequence ID" value="SUZ56330.1"/>
    <property type="molecule type" value="Genomic_DNA"/>
</dbReference>
<dbReference type="AlphaFoldDB" id="A0A381NP76"/>
<evidence type="ECO:0000313" key="1">
    <source>
        <dbReference type="EMBL" id="SUZ56330.1"/>
    </source>
</evidence>